<keyword evidence="1" id="KW-0816">Tricarboxylic acid cycle</keyword>
<evidence type="ECO:0000256" key="1">
    <source>
        <dbReference type="ARBA" id="ARBA00022532"/>
    </source>
</evidence>
<dbReference type="Pfam" id="PF00549">
    <property type="entry name" value="Ligase_CoA"/>
    <property type="match status" value="1"/>
</dbReference>
<sequence>IYPGKMKIGIMPGNMFCPGNVGLISRSGTLTYEIAGNLCEVGIGQSTAVGMGADSVVCTPLSELLSMFEEDKETHLVVVVGEVGGTEEEEAAEYIKTEMKKSVVAYVAGHSVPPGKRMGHAGAIVQRGMGSARSKVRALKEAGVKVAQRPTEVAELVKGILKPEKG</sequence>
<protein>
    <submittedName>
        <fullName evidence="5">Succinate--CoA ligase subunit alpha</fullName>
    </submittedName>
</protein>
<dbReference type="GO" id="GO:0000166">
    <property type="term" value="F:nucleotide binding"/>
    <property type="evidence" value="ECO:0007669"/>
    <property type="project" value="UniProtKB-KW"/>
</dbReference>
<comment type="caution">
    <text evidence="5">The sequence shown here is derived from an EMBL/GenBank/DDBJ whole genome shotgun (WGS) entry which is preliminary data.</text>
</comment>
<accession>A0A523W8F1</accession>
<name>A0A523W8F1_UNCAE</name>
<dbReference type="FunFam" id="3.40.50.261:FF:000006">
    <property type="entry name" value="Succinate--CoA ligase [ADP-forming] subunit alpha"/>
    <property type="match status" value="1"/>
</dbReference>
<dbReference type="GO" id="GO:0004776">
    <property type="term" value="F:succinate-CoA ligase (GDP-forming) activity"/>
    <property type="evidence" value="ECO:0007669"/>
    <property type="project" value="TreeGrafter"/>
</dbReference>
<dbReference type="GO" id="GO:0009361">
    <property type="term" value="C:succinate-CoA ligase complex (ADP-forming)"/>
    <property type="evidence" value="ECO:0007669"/>
    <property type="project" value="TreeGrafter"/>
</dbReference>
<dbReference type="AlphaFoldDB" id="A0A523W8F1"/>
<gene>
    <name evidence="5" type="ORF">E3J48_02680</name>
</gene>
<keyword evidence="3" id="KW-0547">Nucleotide-binding</keyword>
<dbReference type="Proteomes" id="UP000319130">
    <property type="component" value="Unassembled WGS sequence"/>
</dbReference>
<feature type="domain" description="ATP-citrate synthase/succinyl-CoA ligase C-terminal" evidence="4">
    <location>
        <begin position="24"/>
        <end position="144"/>
    </location>
</feature>
<dbReference type="EMBL" id="SOIZ01000112">
    <property type="protein sequence ID" value="TET63293.1"/>
    <property type="molecule type" value="Genomic_DNA"/>
</dbReference>
<dbReference type="InterPro" id="IPR016102">
    <property type="entry name" value="Succinyl-CoA_synth-like"/>
</dbReference>
<keyword evidence="2 5" id="KW-0436">Ligase</keyword>
<evidence type="ECO:0000256" key="3">
    <source>
        <dbReference type="ARBA" id="ARBA00022741"/>
    </source>
</evidence>
<reference evidence="5 6" key="1">
    <citation type="submission" date="2019-03" db="EMBL/GenBank/DDBJ databases">
        <title>Metabolic potential of uncultured bacteria and archaea associated with petroleum seepage in deep-sea sediments.</title>
        <authorList>
            <person name="Dong X."/>
            <person name="Hubert C."/>
        </authorList>
    </citation>
    <scope>NUCLEOTIDE SEQUENCE [LARGE SCALE GENOMIC DNA]</scope>
    <source>
        <strain evidence="5">E29_bin52</strain>
    </source>
</reference>
<organism evidence="5 6">
    <name type="scientific">Aerophobetes bacterium</name>
    <dbReference type="NCBI Taxonomy" id="2030807"/>
    <lineage>
        <taxon>Bacteria</taxon>
        <taxon>Candidatus Aerophobota</taxon>
    </lineage>
</organism>
<evidence type="ECO:0000259" key="4">
    <source>
        <dbReference type="Pfam" id="PF00549"/>
    </source>
</evidence>
<dbReference type="PANTHER" id="PTHR11117:SF2">
    <property type="entry name" value="SUCCINATE--COA LIGASE [ADP_GDP-FORMING] SUBUNIT ALPHA, MITOCHONDRIAL"/>
    <property type="match status" value="1"/>
</dbReference>
<proteinExistence type="predicted"/>
<evidence type="ECO:0000313" key="5">
    <source>
        <dbReference type="EMBL" id="TET63293.1"/>
    </source>
</evidence>
<dbReference type="GO" id="GO:0006099">
    <property type="term" value="P:tricarboxylic acid cycle"/>
    <property type="evidence" value="ECO:0007669"/>
    <property type="project" value="UniProtKB-KW"/>
</dbReference>
<evidence type="ECO:0000313" key="6">
    <source>
        <dbReference type="Proteomes" id="UP000319130"/>
    </source>
</evidence>
<dbReference type="InterPro" id="IPR005811">
    <property type="entry name" value="SUCC_ACL_C"/>
</dbReference>
<dbReference type="PANTHER" id="PTHR11117">
    <property type="entry name" value="SUCCINYL-COA LIGASE SUBUNIT ALPHA"/>
    <property type="match status" value="1"/>
</dbReference>
<evidence type="ECO:0000256" key="2">
    <source>
        <dbReference type="ARBA" id="ARBA00022598"/>
    </source>
</evidence>
<dbReference type="GO" id="GO:0004775">
    <property type="term" value="F:succinate-CoA ligase (ADP-forming) activity"/>
    <property type="evidence" value="ECO:0007669"/>
    <property type="project" value="TreeGrafter"/>
</dbReference>
<dbReference type="Gene3D" id="3.40.50.261">
    <property type="entry name" value="Succinyl-CoA synthetase domains"/>
    <property type="match status" value="1"/>
</dbReference>
<feature type="non-terminal residue" evidence="5">
    <location>
        <position position="1"/>
    </location>
</feature>
<dbReference type="PRINTS" id="PR01798">
    <property type="entry name" value="SCOASYNTHASE"/>
</dbReference>
<dbReference type="SUPFAM" id="SSF52210">
    <property type="entry name" value="Succinyl-CoA synthetase domains"/>
    <property type="match status" value="1"/>
</dbReference>